<proteinExistence type="predicted"/>
<feature type="transmembrane region" description="Helical" evidence="1">
    <location>
        <begin position="48"/>
        <end position="73"/>
    </location>
</feature>
<protein>
    <submittedName>
        <fullName evidence="2">Uncharacterized protein</fullName>
    </submittedName>
</protein>
<sequence>MLALGSAAGVVGILVLRLSWGLQARSAWHNLAGWGAIALSLLCGAGSAGAWGIAVAALWAMAAAFACLGWAAITTPPKRGRAPNRRAGMLPEGGEPLRLGERFLTFALVAVLSFGSAIAMALLLRWIALLCGAAEANATVIALFTAPLAWTVLAYALLMTASRRRQFALIGATMAAALPPVLAGGLS</sequence>
<dbReference type="Proteomes" id="UP000612349">
    <property type="component" value="Unassembled WGS sequence"/>
</dbReference>
<accession>A0A916ZA98</accession>
<reference evidence="2" key="2">
    <citation type="submission" date="2020-09" db="EMBL/GenBank/DDBJ databases">
        <authorList>
            <person name="Sun Q."/>
            <person name="Zhou Y."/>
        </authorList>
    </citation>
    <scope>NUCLEOTIDE SEQUENCE</scope>
    <source>
        <strain evidence="2">CGMCC 1.15360</strain>
    </source>
</reference>
<keyword evidence="1" id="KW-0812">Transmembrane</keyword>
<dbReference type="EMBL" id="BMIP01000012">
    <property type="protein sequence ID" value="GGD82609.1"/>
    <property type="molecule type" value="Genomic_DNA"/>
</dbReference>
<dbReference type="AlphaFoldDB" id="A0A916ZA98"/>
<keyword evidence="1" id="KW-1133">Transmembrane helix</keyword>
<feature type="transmembrane region" description="Helical" evidence="1">
    <location>
        <begin position="167"/>
        <end position="186"/>
    </location>
</feature>
<keyword evidence="3" id="KW-1185">Reference proteome</keyword>
<organism evidence="2 3">
    <name type="scientific">Croceicoccus mobilis</name>
    <dbReference type="NCBI Taxonomy" id="1703339"/>
    <lineage>
        <taxon>Bacteria</taxon>
        <taxon>Pseudomonadati</taxon>
        <taxon>Pseudomonadota</taxon>
        <taxon>Alphaproteobacteria</taxon>
        <taxon>Sphingomonadales</taxon>
        <taxon>Erythrobacteraceae</taxon>
        <taxon>Croceicoccus</taxon>
    </lineage>
</organism>
<name>A0A916ZA98_9SPHN</name>
<comment type="caution">
    <text evidence="2">The sequence shown here is derived from an EMBL/GenBank/DDBJ whole genome shotgun (WGS) entry which is preliminary data.</text>
</comment>
<evidence type="ECO:0000256" key="1">
    <source>
        <dbReference type="SAM" id="Phobius"/>
    </source>
</evidence>
<keyword evidence="1" id="KW-0472">Membrane</keyword>
<evidence type="ECO:0000313" key="2">
    <source>
        <dbReference type="EMBL" id="GGD82609.1"/>
    </source>
</evidence>
<gene>
    <name evidence="2" type="ORF">GCM10010990_35800</name>
</gene>
<reference evidence="2" key="1">
    <citation type="journal article" date="2014" name="Int. J. Syst. Evol. Microbiol.">
        <title>Complete genome sequence of Corynebacterium casei LMG S-19264T (=DSM 44701T), isolated from a smear-ripened cheese.</title>
        <authorList>
            <consortium name="US DOE Joint Genome Institute (JGI-PGF)"/>
            <person name="Walter F."/>
            <person name="Albersmeier A."/>
            <person name="Kalinowski J."/>
            <person name="Ruckert C."/>
        </authorList>
    </citation>
    <scope>NUCLEOTIDE SEQUENCE</scope>
    <source>
        <strain evidence="2">CGMCC 1.15360</strain>
    </source>
</reference>
<feature type="transmembrane region" description="Helical" evidence="1">
    <location>
        <begin position="140"/>
        <end position="160"/>
    </location>
</feature>
<feature type="transmembrane region" description="Helical" evidence="1">
    <location>
        <begin position="103"/>
        <end position="128"/>
    </location>
</feature>
<evidence type="ECO:0000313" key="3">
    <source>
        <dbReference type="Proteomes" id="UP000612349"/>
    </source>
</evidence>